<comment type="caution">
    <text evidence="21">The sequence shown here is derived from an EMBL/GenBank/DDBJ whole genome shotgun (WGS) entry which is preliminary data.</text>
</comment>
<dbReference type="SUPFAM" id="SSF53613">
    <property type="entry name" value="Ribokinase-like"/>
    <property type="match status" value="1"/>
</dbReference>
<evidence type="ECO:0000256" key="16">
    <source>
        <dbReference type="ARBA" id="ARBA00049209"/>
    </source>
</evidence>
<dbReference type="Pfam" id="PF01256">
    <property type="entry name" value="Carb_kinase"/>
    <property type="match status" value="1"/>
</dbReference>
<comment type="similarity">
    <text evidence="3 18">In the N-terminal section; belongs to the NnrE/AIBP family.</text>
</comment>
<comment type="similarity">
    <text evidence="4 18">In the C-terminal section; belongs to the NnrD/CARKD family.</text>
</comment>
<comment type="catalytic activity">
    <reaction evidence="15 17 18">
        <text>(6S)-NADHX + ADP = AMP + phosphate + NADH + H(+)</text>
        <dbReference type="Rhea" id="RHEA:32223"/>
        <dbReference type="ChEBI" id="CHEBI:15378"/>
        <dbReference type="ChEBI" id="CHEBI:43474"/>
        <dbReference type="ChEBI" id="CHEBI:57945"/>
        <dbReference type="ChEBI" id="CHEBI:64074"/>
        <dbReference type="ChEBI" id="CHEBI:456215"/>
        <dbReference type="ChEBI" id="CHEBI:456216"/>
        <dbReference type="EC" id="4.2.1.136"/>
    </reaction>
</comment>
<dbReference type="OrthoDB" id="9806925at2"/>
<dbReference type="PIRSF" id="PIRSF017184">
    <property type="entry name" value="Nnr"/>
    <property type="match status" value="1"/>
</dbReference>
<accession>A0A543A0U2</accession>
<dbReference type="GO" id="GO:0046872">
    <property type="term" value="F:metal ion binding"/>
    <property type="evidence" value="ECO:0007669"/>
    <property type="project" value="UniProtKB-UniRule"/>
</dbReference>
<comment type="cofactor">
    <cofactor evidence="17">
        <name>Mg(2+)</name>
        <dbReference type="ChEBI" id="CHEBI:18420"/>
    </cofactor>
</comment>
<keyword evidence="5 18" id="KW-0479">Metal-binding</keyword>
<evidence type="ECO:0000256" key="1">
    <source>
        <dbReference type="ARBA" id="ARBA00000013"/>
    </source>
</evidence>
<dbReference type="GO" id="GO:0052855">
    <property type="term" value="F:ADP-dependent NAD(P)H-hydrate dehydratase activity"/>
    <property type="evidence" value="ECO:0007669"/>
    <property type="project" value="UniProtKB-UniRule"/>
</dbReference>
<keyword evidence="12 17" id="KW-0456">Lyase</keyword>
<dbReference type="InterPro" id="IPR000631">
    <property type="entry name" value="CARKD"/>
</dbReference>
<dbReference type="GO" id="GO:0005524">
    <property type="term" value="F:ATP binding"/>
    <property type="evidence" value="ECO:0007669"/>
    <property type="project" value="UniProtKB-UniRule"/>
</dbReference>
<keyword evidence="21" id="KW-0808">Transferase</keyword>
<evidence type="ECO:0000256" key="12">
    <source>
        <dbReference type="ARBA" id="ARBA00023239"/>
    </source>
</evidence>
<evidence type="ECO:0000256" key="8">
    <source>
        <dbReference type="ARBA" id="ARBA00022857"/>
    </source>
</evidence>
<keyword evidence="11 18" id="KW-0413">Isomerase</keyword>
<keyword evidence="6 17" id="KW-0547">Nucleotide-binding</keyword>
<dbReference type="PROSITE" id="PS01050">
    <property type="entry name" value="YJEF_C_2"/>
    <property type="match status" value="1"/>
</dbReference>
<evidence type="ECO:0000256" key="11">
    <source>
        <dbReference type="ARBA" id="ARBA00023235"/>
    </source>
</evidence>
<keyword evidence="13" id="KW-0511">Multifunctional enzyme</keyword>
<feature type="binding site" evidence="17">
    <location>
        <position position="364"/>
    </location>
    <ligand>
        <name>(6S)-NADPHX</name>
        <dbReference type="ChEBI" id="CHEBI:64076"/>
    </ligand>
</feature>
<dbReference type="Proteomes" id="UP000319746">
    <property type="component" value="Unassembled WGS sequence"/>
</dbReference>
<keyword evidence="21" id="KW-0418">Kinase</keyword>
<evidence type="ECO:0000256" key="6">
    <source>
        <dbReference type="ARBA" id="ARBA00022741"/>
    </source>
</evidence>
<dbReference type="Pfam" id="PF03853">
    <property type="entry name" value="YjeF_N"/>
    <property type="match status" value="1"/>
</dbReference>
<comment type="catalytic activity">
    <reaction evidence="16 17 18">
        <text>(6S)-NADPHX + ADP = AMP + phosphate + NADPH + H(+)</text>
        <dbReference type="Rhea" id="RHEA:32235"/>
        <dbReference type="ChEBI" id="CHEBI:15378"/>
        <dbReference type="ChEBI" id="CHEBI:43474"/>
        <dbReference type="ChEBI" id="CHEBI:57783"/>
        <dbReference type="ChEBI" id="CHEBI:64076"/>
        <dbReference type="ChEBI" id="CHEBI:456215"/>
        <dbReference type="ChEBI" id="CHEBI:456216"/>
        <dbReference type="EC" id="4.2.1.136"/>
    </reaction>
</comment>
<gene>
    <name evidence="17" type="primary">nnrD</name>
    <name evidence="21" type="ORF">FB556_2575</name>
</gene>
<evidence type="ECO:0000313" key="21">
    <source>
        <dbReference type="EMBL" id="TQL66096.1"/>
    </source>
</evidence>
<dbReference type="PROSITE" id="PS01049">
    <property type="entry name" value="YJEF_C_1"/>
    <property type="match status" value="1"/>
</dbReference>
<comment type="cofactor">
    <cofactor evidence="18">
        <name>K(+)</name>
        <dbReference type="ChEBI" id="CHEBI:29103"/>
    </cofactor>
    <text evidence="18">Binds 1 potassium ion per subunit.</text>
</comment>
<evidence type="ECO:0000256" key="10">
    <source>
        <dbReference type="ARBA" id="ARBA00023027"/>
    </source>
</evidence>
<dbReference type="InterPro" id="IPR004443">
    <property type="entry name" value="YjeF_N_dom"/>
</dbReference>
<evidence type="ECO:0000256" key="17">
    <source>
        <dbReference type="HAMAP-Rule" id="MF_01965"/>
    </source>
</evidence>
<dbReference type="HAMAP" id="MF_01965">
    <property type="entry name" value="NADHX_dehydratase"/>
    <property type="match status" value="1"/>
</dbReference>
<evidence type="ECO:0000256" key="5">
    <source>
        <dbReference type="ARBA" id="ARBA00022723"/>
    </source>
</evidence>
<evidence type="ECO:0000256" key="3">
    <source>
        <dbReference type="ARBA" id="ARBA00006001"/>
    </source>
</evidence>
<dbReference type="Gene3D" id="3.40.1190.20">
    <property type="match status" value="1"/>
</dbReference>
<feature type="binding site" evidence="17">
    <location>
        <begin position="402"/>
        <end position="406"/>
    </location>
    <ligand>
        <name>AMP</name>
        <dbReference type="ChEBI" id="CHEBI:456215"/>
    </ligand>
</feature>
<evidence type="ECO:0000259" key="19">
    <source>
        <dbReference type="PROSITE" id="PS51383"/>
    </source>
</evidence>
<protein>
    <recommendedName>
        <fullName evidence="17">ADP-dependent (S)-NAD(P)H-hydrate dehydratase</fullName>
        <ecNumber evidence="17">4.2.1.136</ecNumber>
    </recommendedName>
    <alternativeName>
        <fullName evidence="17">ADP-dependent NAD(P)HX dehydratase</fullName>
    </alternativeName>
</protein>
<feature type="domain" description="YjeF N-terminal" evidence="20">
    <location>
        <begin position="10"/>
        <end position="211"/>
    </location>
</feature>
<dbReference type="CDD" id="cd01171">
    <property type="entry name" value="YXKO-related"/>
    <property type="match status" value="1"/>
</dbReference>
<evidence type="ECO:0000256" key="13">
    <source>
        <dbReference type="ARBA" id="ARBA00023268"/>
    </source>
</evidence>
<dbReference type="InterPro" id="IPR030677">
    <property type="entry name" value="Nnr"/>
</dbReference>
<keyword evidence="7 17" id="KW-0067">ATP-binding</keyword>
<comment type="subunit">
    <text evidence="17">Homotetramer.</text>
</comment>
<comment type="function">
    <text evidence="17">Catalyzes the dehydration of the S-form of NAD(P)HX at the expense of ADP, which is converted to AMP. Together with NAD(P)HX epimerase, which catalyzes the epimerization of the S- and R-forms, the enzyme allows the repair of both epimers of NAD(P)HX, a damaged form of NAD(P)H that is a result of enzymatic or heat-dependent hydration.</text>
</comment>
<evidence type="ECO:0000313" key="22">
    <source>
        <dbReference type="Proteomes" id="UP000319746"/>
    </source>
</evidence>
<dbReference type="GO" id="GO:0046496">
    <property type="term" value="P:nicotinamide nucleotide metabolic process"/>
    <property type="evidence" value="ECO:0007669"/>
    <property type="project" value="UniProtKB-UniRule"/>
</dbReference>
<comment type="similarity">
    <text evidence="17">Belongs to the NnrD/CARKD family.</text>
</comment>
<dbReference type="InterPro" id="IPR017953">
    <property type="entry name" value="Carbohydrate_kinase_pred_CS"/>
</dbReference>
<name>A0A543A0U2_9MICC</name>
<dbReference type="GO" id="GO:0110051">
    <property type="term" value="P:metabolite repair"/>
    <property type="evidence" value="ECO:0007669"/>
    <property type="project" value="TreeGrafter"/>
</dbReference>
<keyword evidence="9 18" id="KW-0630">Potassium</keyword>
<evidence type="ECO:0000259" key="20">
    <source>
        <dbReference type="PROSITE" id="PS51385"/>
    </source>
</evidence>
<feature type="binding site" evidence="17">
    <location>
        <position position="431"/>
    </location>
    <ligand>
        <name>AMP</name>
        <dbReference type="ChEBI" id="CHEBI:456215"/>
    </ligand>
</feature>
<evidence type="ECO:0000256" key="2">
    <source>
        <dbReference type="ARBA" id="ARBA00000909"/>
    </source>
</evidence>
<evidence type="ECO:0000256" key="14">
    <source>
        <dbReference type="ARBA" id="ARBA00025153"/>
    </source>
</evidence>
<dbReference type="PROSITE" id="PS51383">
    <property type="entry name" value="YJEF_C_3"/>
    <property type="match status" value="1"/>
</dbReference>
<reference evidence="21 22" key="1">
    <citation type="submission" date="2019-06" db="EMBL/GenBank/DDBJ databases">
        <title>Sequencing the genomes of 1000 actinobacteria strains.</title>
        <authorList>
            <person name="Klenk H.-P."/>
        </authorList>
    </citation>
    <scope>NUCLEOTIDE SEQUENCE [LARGE SCALE GENOMIC DNA]</scope>
    <source>
        <strain evidence="21 22">DSM 24083</strain>
    </source>
</reference>
<comment type="catalytic activity">
    <reaction evidence="1 18">
        <text>(6R)-NADHX = (6S)-NADHX</text>
        <dbReference type="Rhea" id="RHEA:32215"/>
        <dbReference type="ChEBI" id="CHEBI:64074"/>
        <dbReference type="ChEBI" id="CHEBI:64075"/>
        <dbReference type="EC" id="5.1.99.6"/>
    </reaction>
</comment>
<evidence type="ECO:0000256" key="7">
    <source>
        <dbReference type="ARBA" id="ARBA00022840"/>
    </source>
</evidence>
<feature type="binding site" evidence="17">
    <location>
        <position position="312"/>
    </location>
    <ligand>
        <name>(6S)-NADPHX</name>
        <dbReference type="ChEBI" id="CHEBI:64076"/>
    </ligand>
</feature>
<dbReference type="PANTHER" id="PTHR12592">
    <property type="entry name" value="ATP-DEPENDENT (S)-NAD(P)H-HYDRATE DEHYDRATASE FAMILY MEMBER"/>
    <property type="match status" value="1"/>
</dbReference>
<dbReference type="RefSeq" id="WP_141868260.1">
    <property type="nucleotide sequence ID" value="NZ_BAABAN010000017.1"/>
</dbReference>
<dbReference type="InterPro" id="IPR029056">
    <property type="entry name" value="Ribokinase-like"/>
</dbReference>
<dbReference type="GO" id="GO:0052856">
    <property type="term" value="F:NAD(P)HX epimerase activity"/>
    <property type="evidence" value="ECO:0007669"/>
    <property type="project" value="UniProtKB-EC"/>
</dbReference>
<keyword evidence="8 17" id="KW-0521">NADP</keyword>
<evidence type="ECO:0000256" key="9">
    <source>
        <dbReference type="ARBA" id="ARBA00022958"/>
    </source>
</evidence>
<dbReference type="EC" id="4.2.1.136" evidence="17"/>
<keyword evidence="10 17" id="KW-0520">NAD</keyword>
<proteinExistence type="inferred from homology"/>
<feature type="binding site" evidence="17">
    <location>
        <position position="432"/>
    </location>
    <ligand>
        <name>(6S)-NADPHX</name>
        <dbReference type="ChEBI" id="CHEBI:64076"/>
    </ligand>
</feature>
<comment type="catalytic activity">
    <reaction evidence="2 18">
        <text>(6R)-NADPHX = (6S)-NADPHX</text>
        <dbReference type="Rhea" id="RHEA:32227"/>
        <dbReference type="ChEBI" id="CHEBI:64076"/>
        <dbReference type="ChEBI" id="CHEBI:64077"/>
        <dbReference type="EC" id="5.1.99.6"/>
    </reaction>
</comment>
<sequence>MRRCYTGTQIRAAEQSHLDVGDGPVLMRRAAWGLAHHTLELLNTRGQTYGSRVIGLIGKGNNGGDTLWALSFLAKRGAAIAAIPTNSAPCDLHPEGLAAFHRAGGRFVERVPTDTAAVIDGVFGTGFRGSFDLPQYLMAHNLHLPDSAAVIACDIPSGVLADTGVIPGRALAADLTVTFAGPKVGLLADAGRQHSGTIRVVDIGINDELTALDQPWWLAEEHDVVAAYGPPAWDAHKYSHGVLSVVAGSAEYPGAAVLVVNAATATGVGYLSLVAEPPRGKTVADKVLATTPQAVVTDQVTDKATAVVIGPGLGATMRAQDATRSALQAAIRLQIPALVDASGLDVLEPRVFDAALPALVLTPHVGEMQRLTTRLAPDLVALPVVEQAAACAKRFGVWVVLKSATTYVFSPTGLRSLHPARTAELATAGTGDTLAGILGAGLSRLKPSAEGFMQRLFSTLSAGVRLHSMAGELAAADGGVVVSTLEHYIRQAKQQSLE</sequence>
<dbReference type="Gene3D" id="3.40.50.10260">
    <property type="entry name" value="YjeF N-terminal domain"/>
    <property type="match status" value="1"/>
</dbReference>
<evidence type="ECO:0000256" key="4">
    <source>
        <dbReference type="ARBA" id="ARBA00009524"/>
    </source>
</evidence>
<evidence type="ECO:0000256" key="18">
    <source>
        <dbReference type="PIRNR" id="PIRNR017184"/>
    </source>
</evidence>
<dbReference type="GO" id="GO:0016301">
    <property type="term" value="F:kinase activity"/>
    <property type="evidence" value="ECO:0007669"/>
    <property type="project" value="UniProtKB-KW"/>
</dbReference>
<evidence type="ECO:0000256" key="15">
    <source>
        <dbReference type="ARBA" id="ARBA00048238"/>
    </source>
</evidence>
<dbReference type="InterPro" id="IPR036652">
    <property type="entry name" value="YjeF_N_dom_sf"/>
</dbReference>
<dbReference type="PROSITE" id="PS51385">
    <property type="entry name" value="YJEF_N"/>
    <property type="match status" value="1"/>
</dbReference>
<keyword evidence="22" id="KW-1185">Reference proteome</keyword>
<dbReference type="EMBL" id="VFOU01000004">
    <property type="protein sequence ID" value="TQL66096.1"/>
    <property type="molecule type" value="Genomic_DNA"/>
</dbReference>
<feature type="binding site" evidence="17">
    <location>
        <position position="255"/>
    </location>
    <ligand>
        <name>(6S)-NADPHX</name>
        <dbReference type="ChEBI" id="CHEBI:64076"/>
    </ligand>
</feature>
<feature type="domain" description="YjeF C-terminal" evidence="19">
    <location>
        <begin position="220"/>
        <end position="498"/>
    </location>
</feature>
<dbReference type="AlphaFoldDB" id="A0A543A0U2"/>
<organism evidence="21 22">
    <name type="scientific">Enteractinococcus coprophilus</name>
    <dbReference type="NCBI Taxonomy" id="1027633"/>
    <lineage>
        <taxon>Bacteria</taxon>
        <taxon>Bacillati</taxon>
        <taxon>Actinomycetota</taxon>
        <taxon>Actinomycetes</taxon>
        <taxon>Micrococcales</taxon>
        <taxon>Micrococcaceae</taxon>
    </lineage>
</organism>
<dbReference type="PANTHER" id="PTHR12592:SF0">
    <property type="entry name" value="ATP-DEPENDENT (S)-NAD(P)H-HYDRATE DEHYDRATASE"/>
    <property type="match status" value="1"/>
</dbReference>
<comment type="function">
    <text evidence="14 18">Bifunctional enzyme that catalyzes the epimerization of the S- and R-forms of NAD(P)HX and the dehydration of the S-form of NAD(P)HX at the expense of ADP, which is converted to AMP. This allows the repair of both epimers of NAD(P)HX, a damaged form of NAD(P)H that is a result of enzymatic or heat-dependent hydration.</text>
</comment>
<dbReference type="SUPFAM" id="SSF64153">
    <property type="entry name" value="YjeF N-terminal domain-like"/>
    <property type="match status" value="1"/>
</dbReference>